<dbReference type="PROSITE" id="PS51007">
    <property type="entry name" value="CYTC"/>
    <property type="match status" value="1"/>
</dbReference>
<dbReference type="Pfam" id="PF13517">
    <property type="entry name" value="FG-GAP_3"/>
    <property type="match status" value="2"/>
</dbReference>
<evidence type="ECO:0000259" key="6">
    <source>
        <dbReference type="PROSITE" id="PS51007"/>
    </source>
</evidence>
<evidence type="ECO:0000256" key="4">
    <source>
        <dbReference type="ARBA" id="ARBA00023004"/>
    </source>
</evidence>
<evidence type="ECO:0000256" key="5">
    <source>
        <dbReference type="PROSITE-ProRule" id="PRU00433"/>
    </source>
</evidence>
<dbReference type="PANTHER" id="PTHR44103">
    <property type="entry name" value="PROPROTEIN CONVERTASE P"/>
    <property type="match status" value="1"/>
</dbReference>
<comment type="caution">
    <text evidence="7">The sequence shown here is derived from an EMBL/GenBank/DDBJ whole genome shotgun (WGS) entry which is preliminary data.</text>
</comment>
<keyword evidence="4 5" id="KW-0408">Iron</keyword>
<dbReference type="Gene3D" id="2.130.10.130">
    <property type="entry name" value="Integrin alpha, N-terminal"/>
    <property type="match status" value="1"/>
</dbReference>
<dbReference type="InterPro" id="IPR028994">
    <property type="entry name" value="Integrin_alpha_N"/>
</dbReference>
<organism evidence="7 8">
    <name type="scientific">Emticicia aquatica</name>
    <dbReference type="NCBI Taxonomy" id="1681835"/>
    <lineage>
        <taxon>Bacteria</taxon>
        <taxon>Pseudomonadati</taxon>
        <taxon>Bacteroidota</taxon>
        <taxon>Cytophagia</taxon>
        <taxon>Cytophagales</taxon>
        <taxon>Leadbetterellaceae</taxon>
        <taxon>Emticicia</taxon>
    </lineage>
</organism>
<evidence type="ECO:0000313" key="8">
    <source>
        <dbReference type="Proteomes" id="UP000837932"/>
    </source>
</evidence>
<name>A0ABN8ETZ4_9BACT</name>
<proteinExistence type="predicted"/>
<evidence type="ECO:0000256" key="1">
    <source>
        <dbReference type="ARBA" id="ARBA00022617"/>
    </source>
</evidence>
<dbReference type="EMBL" id="CAKLPY010000002">
    <property type="protein sequence ID" value="CAH0996121.1"/>
    <property type="molecule type" value="Genomic_DNA"/>
</dbReference>
<keyword evidence="8" id="KW-1185">Reference proteome</keyword>
<dbReference type="SUPFAM" id="SSF69318">
    <property type="entry name" value="Integrin alpha N-terminal domain"/>
    <property type="match status" value="1"/>
</dbReference>
<dbReference type="RefSeq" id="WP_238806689.1">
    <property type="nucleotide sequence ID" value="NZ_CAKLPY010000002.1"/>
</dbReference>
<keyword evidence="3" id="KW-0732">Signal</keyword>
<keyword evidence="1 5" id="KW-0349">Heme</keyword>
<dbReference type="PROSITE" id="PS51257">
    <property type="entry name" value="PROKAR_LIPOPROTEIN"/>
    <property type="match status" value="1"/>
</dbReference>
<gene>
    <name evidence="7" type="ORF">EMA8858_02251</name>
</gene>
<reference evidence="7" key="1">
    <citation type="submission" date="2021-12" db="EMBL/GenBank/DDBJ databases">
        <authorList>
            <person name="Rodrigo-Torres L."/>
            <person name="Arahal R. D."/>
            <person name="Lucena T."/>
        </authorList>
    </citation>
    <scope>NUCLEOTIDE SEQUENCE</scope>
    <source>
        <strain evidence="7">CECT 8858</strain>
    </source>
</reference>
<evidence type="ECO:0000256" key="2">
    <source>
        <dbReference type="ARBA" id="ARBA00022723"/>
    </source>
</evidence>
<dbReference type="Proteomes" id="UP000837932">
    <property type="component" value="Unassembled WGS sequence"/>
</dbReference>
<evidence type="ECO:0000313" key="7">
    <source>
        <dbReference type="EMBL" id="CAH0996121.1"/>
    </source>
</evidence>
<accession>A0ABN8ETZ4</accession>
<dbReference type="InterPro" id="IPR013517">
    <property type="entry name" value="FG-GAP"/>
</dbReference>
<keyword evidence="2 5" id="KW-0479">Metal-binding</keyword>
<feature type="domain" description="Cytochrome c" evidence="6">
    <location>
        <begin position="22"/>
        <end position="107"/>
    </location>
</feature>
<dbReference type="InterPro" id="IPR036909">
    <property type="entry name" value="Cyt_c-like_dom_sf"/>
</dbReference>
<dbReference type="PANTHER" id="PTHR44103:SF1">
    <property type="entry name" value="PROPROTEIN CONVERTASE P"/>
    <property type="match status" value="1"/>
</dbReference>
<evidence type="ECO:0000256" key="3">
    <source>
        <dbReference type="ARBA" id="ARBA00022729"/>
    </source>
</evidence>
<dbReference type="SUPFAM" id="SSF46626">
    <property type="entry name" value="Cytochrome c"/>
    <property type="match status" value="1"/>
</dbReference>
<protein>
    <recommendedName>
        <fullName evidence="6">Cytochrome c domain-containing protein</fullName>
    </recommendedName>
</protein>
<dbReference type="InterPro" id="IPR009056">
    <property type="entry name" value="Cyt_c-like_dom"/>
</dbReference>
<sequence>MNILRIISYFSFVGLLFTLGCNQPSEGEKLAQTYCSSCHIFPEPSLLDKNTWKNNIMPVMAKQLGLQIVNGEVYPDIQKGVDNQYQSISAISPEDWEKIVAFYQKNAPEKLPNQGREPISAITDLFSVKPVSITQSSFPSLTYIKIDTANQQIYAASDALLSIFDKKNTAILSQKLTETIVDIDFGISLQKSGSRTGYLTNIGILNPNDLTKGTLNSFNLSEKNNFKNTGLVIENLPRPVQSISVDLDKDGLIDQLICGYGNKNGALIWYKNLGKNNYKQFIIRSLPGAIKAYIDDVNKDGLPDIWVLFAQAQEGIFLFTNKGKSAEGALQFETKEILRFSPVNGSSFFELVDLNNDGLKDILYTSGDNADYSTHLLKNYHGVYGFLNVGKNNSSSPQFQQAFFYPINGCFKALARDFDKDGDVDIATIAYFPDFKNQPKEGFVYLENKGKFAFKASSIKEVNAGNWLVMDAADLDADGDEDIVLGNFDRNKRGRINESKKDTAVLVLVNKLK</sequence>